<protein>
    <submittedName>
        <fullName evidence="1">20439_t:CDS:1</fullName>
    </submittedName>
</protein>
<accession>A0A9N9CQL7</accession>
<reference evidence="1" key="1">
    <citation type="submission" date="2021-06" db="EMBL/GenBank/DDBJ databases">
        <authorList>
            <person name="Kallberg Y."/>
            <person name="Tangrot J."/>
            <person name="Rosling A."/>
        </authorList>
    </citation>
    <scope>NUCLEOTIDE SEQUENCE</scope>
    <source>
        <strain evidence="1">FL966</strain>
    </source>
</reference>
<dbReference type="AlphaFoldDB" id="A0A9N9CQL7"/>
<organism evidence="1 2">
    <name type="scientific">Cetraspora pellucida</name>
    <dbReference type="NCBI Taxonomy" id="1433469"/>
    <lineage>
        <taxon>Eukaryota</taxon>
        <taxon>Fungi</taxon>
        <taxon>Fungi incertae sedis</taxon>
        <taxon>Mucoromycota</taxon>
        <taxon>Glomeromycotina</taxon>
        <taxon>Glomeromycetes</taxon>
        <taxon>Diversisporales</taxon>
        <taxon>Gigasporaceae</taxon>
        <taxon>Cetraspora</taxon>
    </lineage>
</organism>
<evidence type="ECO:0000313" key="2">
    <source>
        <dbReference type="Proteomes" id="UP000789759"/>
    </source>
</evidence>
<proteinExistence type="predicted"/>
<gene>
    <name evidence="1" type="ORF">CPELLU_LOCUS7331</name>
</gene>
<name>A0A9N9CQL7_9GLOM</name>
<evidence type="ECO:0000313" key="1">
    <source>
        <dbReference type="EMBL" id="CAG8608364.1"/>
    </source>
</evidence>
<keyword evidence="2" id="KW-1185">Reference proteome</keyword>
<dbReference type="EMBL" id="CAJVQA010004873">
    <property type="protein sequence ID" value="CAG8608364.1"/>
    <property type="molecule type" value="Genomic_DNA"/>
</dbReference>
<comment type="caution">
    <text evidence="1">The sequence shown here is derived from an EMBL/GenBank/DDBJ whole genome shotgun (WGS) entry which is preliminary data.</text>
</comment>
<dbReference type="Proteomes" id="UP000789759">
    <property type="component" value="Unassembled WGS sequence"/>
</dbReference>
<sequence>MTTNSTIESAKQPNNIDHDAIIIWKIDINNITHIEIDCLDVKDLIEHKIKELIFNNFVKDVTVLIIIEIEGNNDYS</sequence>